<dbReference type="InParanoid" id="Q23GD3"/>
<feature type="transmembrane region" description="Helical" evidence="2">
    <location>
        <begin position="221"/>
        <end position="238"/>
    </location>
</feature>
<dbReference type="InterPro" id="IPR051413">
    <property type="entry name" value="K/Na_HCN_channel"/>
</dbReference>
<feature type="domain" description="Cyclic nucleotide-binding" evidence="3">
    <location>
        <begin position="575"/>
        <end position="678"/>
    </location>
</feature>
<dbReference type="GeneID" id="7842820"/>
<dbReference type="CDD" id="cd00038">
    <property type="entry name" value="CAP_ED"/>
    <property type="match status" value="1"/>
</dbReference>
<feature type="transmembrane region" description="Helical" evidence="2">
    <location>
        <begin position="438"/>
        <end position="455"/>
    </location>
</feature>
<dbReference type="Proteomes" id="UP000009168">
    <property type="component" value="Unassembled WGS sequence"/>
</dbReference>
<dbReference type="SUPFAM" id="SSF51206">
    <property type="entry name" value="cAMP-binding domain-like"/>
    <property type="match status" value="1"/>
</dbReference>
<dbReference type="GO" id="GO:0098855">
    <property type="term" value="C:HCN channel complex"/>
    <property type="evidence" value="ECO:0007669"/>
    <property type="project" value="TreeGrafter"/>
</dbReference>
<evidence type="ECO:0000256" key="1">
    <source>
        <dbReference type="SAM" id="MobiDB-lite"/>
    </source>
</evidence>
<evidence type="ECO:0000313" key="4">
    <source>
        <dbReference type="EMBL" id="EAR95327.2"/>
    </source>
</evidence>
<dbReference type="Gene3D" id="2.60.120.10">
    <property type="entry name" value="Jelly Rolls"/>
    <property type="match status" value="1"/>
</dbReference>
<accession>Q23GD3</accession>
<dbReference type="PANTHER" id="PTHR45689">
    <property type="entry name" value="I[[H]] CHANNEL, ISOFORM E"/>
    <property type="match status" value="1"/>
</dbReference>
<dbReference type="OrthoDB" id="296750at2759"/>
<feature type="transmembrane region" description="Helical" evidence="2">
    <location>
        <begin position="290"/>
        <end position="307"/>
    </location>
</feature>
<feature type="transmembrane region" description="Helical" evidence="2">
    <location>
        <begin position="393"/>
        <end position="414"/>
    </location>
</feature>
<feature type="transmembrane region" description="Helical" evidence="2">
    <location>
        <begin position="259"/>
        <end position="284"/>
    </location>
</feature>
<keyword evidence="2" id="KW-0472">Membrane</keyword>
<feature type="transmembrane region" description="Helical" evidence="2">
    <location>
        <begin position="467"/>
        <end position="485"/>
    </location>
</feature>
<dbReference type="InterPro" id="IPR014710">
    <property type="entry name" value="RmlC-like_jellyroll"/>
</dbReference>
<feature type="compositionally biased region" description="Polar residues" evidence="1">
    <location>
        <begin position="970"/>
        <end position="986"/>
    </location>
</feature>
<name>Q23GD3_TETTS</name>
<reference evidence="5" key="1">
    <citation type="journal article" date="2006" name="PLoS Biol.">
        <title>Macronuclear genome sequence of the ciliate Tetrahymena thermophila, a model eukaryote.</title>
        <authorList>
            <person name="Eisen J.A."/>
            <person name="Coyne R.S."/>
            <person name="Wu M."/>
            <person name="Wu D."/>
            <person name="Thiagarajan M."/>
            <person name="Wortman J.R."/>
            <person name="Badger J.H."/>
            <person name="Ren Q."/>
            <person name="Amedeo P."/>
            <person name="Jones K.M."/>
            <person name="Tallon L.J."/>
            <person name="Delcher A.L."/>
            <person name="Salzberg S.L."/>
            <person name="Silva J.C."/>
            <person name="Haas B.J."/>
            <person name="Majoros W.H."/>
            <person name="Farzad M."/>
            <person name="Carlton J.M."/>
            <person name="Smith R.K. Jr."/>
            <person name="Garg J."/>
            <person name="Pearlman R.E."/>
            <person name="Karrer K.M."/>
            <person name="Sun L."/>
            <person name="Manning G."/>
            <person name="Elde N.C."/>
            <person name="Turkewitz A.P."/>
            <person name="Asai D.J."/>
            <person name="Wilkes D.E."/>
            <person name="Wang Y."/>
            <person name="Cai H."/>
            <person name="Collins K."/>
            <person name="Stewart B.A."/>
            <person name="Lee S.R."/>
            <person name="Wilamowska K."/>
            <person name="Weinberg Z."/>
            <person name="Ruzzo W.L."/>
            <person name="Wloga D."/>
            <person name="Gaertig J."/>
            <person name="Frankel J."/>
            <person name="Tsao C.-C."/>
            <person name="Gorovsky M.A."/>
            <person name="Keeling P.J."/>
            <person name="Waller R.F."/>
            <person name="Patron N.J."/>
            <person name="Cherry J.M."/>
            <person name="Stover N.A."/>
            <person name="Krieger C.J."/>
            <person name="del Toro C."/>
            <person name="Ryder H.F."/>
            <person name="Williamson S.C."/>
            <person name="Barbeau R.A."/>
            <person name="Hamilton E.P."/>
            <person name="Orias E."/>
        </authorList>
    </citation>
    <scope>NUCLEOTIDE SEQUENCE [LARGE SCALE GENOMIC DNA]</scope>
    <source>
        <strain evidence="5">SB210</strain>
    </source>
</reference>
<feature type="region of interest" description="Disordered" evidence="1">
    <location>
        <begin position="970"/>
        <end position="1001"/>
    </location>
</feature>
<dbReference type="SUPFAM" id="SSF81324">
    <property type="entry name" value="Voltage-gated potassium channels"/>
    <property type="match status" value="1"/>
</dbReference>
<dbReference type="AlphaFoldDB" id="Q23GD3"/>
<dbReference type="GO" id="GO:0003254">
    <property type="term" value="P:regulation of membrane depolarization"/>
    <property type="evidence" value="ECO:0007669"/>
    <property type="project" value="TreeGrafter"/>
</dbReference>
<dbReference type="RefSeq" id="XP_001015572.2">
    <property type="nucleotide sequence ID" value="XM_001015572.2"/>
</dbReference>
<protein>
    <submittedName>
        <fullName evidence="4">Nuclear movement protein</fullName>
    </submittedName>
</protein>
<keyword evidence="2" id="KW-1133">Transmembrane helix</keyword>
<organism evidence="4 5">
    <name type="scientific">Tetrahymena thermophila (strain SB210)</name>
    <dbReference type="NCBI Taxonomy" id="312017"/>
    <lineage>
        <taxon>Eukaryota</taxon>
        <taxon>Sar</taxon>
        <taxon>Alveolata</taxon>
        <taxon>Ciliophora</taxon>
        <taxon>Intramacronucleata</taxon>
        <taxon>Oligohymenophorea</taxon>
        <taxon>Hymenostomatida</taxon>
        <taxon>Tetrahymenina</taxon>
        <taxon>Tetrahymenidae</taxon>
        <taxon>Tetrahymena</taxon>
    </lineage>
</organism>
<gene>
    <name evidence="4" type="ORF">TTHERM_00074330</name>
</gene>
<dbReference type="Gene3D" id="1.10.287.70">
    <property type="match status" value="1"/>
</dbReference>
<dbReference type="KEGG" id="tet:TTHERM_00074330"/>
<keyword evidence="5" id="KW-1185">Reference proteome</keyword>
<sequence length="1084" mass="128458">MDLQNHRSSFKKEKKKLFQDQNFEESKQNDVTFNLNGLQLNSQTRRDEINSLIDNGNELLSQGSPSLNQIIQTSQLSRTNIQSEKFKTLGVEKNEFQDSINESDKEIPTVSQVQNTAQRSLRTRSSNHLKSIFLSENNKKHLQRSKQNLKMVLGLRGSQTEEKKLINFVLLKQIHQKMTYFFQNFTSTGRIKFLNNEKHQQIRKAINDNGDYIQPKNKDKVVFLIRCFINFLSCFQVFKRFFQNRSCFIIVPNSLFNMLSLVFFCSFNYLFFFLLSIIIIYQGYLTYEKMIAHFIITTWILDILVQLNTQIYKKTNLISDREKIISQYIKNRAIYDMIPLASIFLSTYTFEKAYIQKCLQVLSFLKLKNVLKDTNNMQKQLCMSVKNYYIIQLLNLIFKISALSHTVACVWYLIGQIELHLLKEETTWYDESIGSDGIWWKLYLQSMYWSLTLMITGSNEAKTTAQMFYTSFIMLFTAIIFGYMLNTTGIILSQLNQRDEEKRKDLNILNDFMRQNKISKGLQGRVNLDLEYQYLHNLKKDQEQKQEVISKISPHLQRLLKLEQTKSALEKFNFLNKNFSKETIQDLSLEFNEEFYSPNQIVFTDKQANNLSLILILQGSLQICQTIDKQTQPIQFLKEGDVIGQINFFTGLQFEYSVKSVDFTKVIKLDREKFLEIIQKREKDYEKFCYIRDKQQFYMQYNIVQVKCTFCHQYTHQTTECNLVHMDRQSSVFVAKFQQNFCQSRLKYVRKQINQNSYMIRIAVQQSVSKYMFEEKKALKINTFIQKKNNFPSNDSDEYESENSIRMFSTFQILSSQQSSEEENEQSAVTAQKVKNSRYFQSNKIIQLNQNSLKKQKSQEITSLKDIGAQQAPPINLIQLEIMNKYQDQVNKRGSIFKTKNKKHRNSIQVIDFNKKNNNQDAENFSKRHSFLYQNAIMNNNTYYNQNDDSQQVKSKQRITQDFSLTPSNSIQKQGIQQLQNTSRLANSKKRDKKSDYENHFRSAQKRKTSILQKPMSMMQILEEEKNQKLFIFDFDLYKNWMVYFPQGNLVNILNKYNKRLRKKTKHLTFYDKKKDKVEKKQVE</sequence>
<dbReference type="eggNOG" id="KOG2265">
    <property type="taxonomic scope" value="Eukaryota"/>
</dbReference>
<evidence type="ECO:0000256" key="2">
    <source>
        <dbReference type="SAM" id="Phobius"/>
    </source>
</evidence>
<dbReference type="GO" id="GO:0005249">
    <property type="term" value="F:voltage-gated potassium channel activity"/>
    <property type="evidence" value="ECO:0007669"/>
    <property type="project" value="TreeGrafter"/>
</dbReference>
<dbReference type="eggNOG" id="KOG0500">
    <property type="taxonomic scope" value="Eukaryota"/>
</dbReference>
<dbReference type="GO" id="GO:0035725">
    <property type="term" value="P:sodium ion transmembrane transport"/>
    <property type="evidence" value="ECO:0007669"/>
    <property type="project" value="TreeGrafter"/>
</dbReference>
<dbReference type="InterPro" id="IPR000595">
    <property type="entry name" value="cNMP-bd_dom"/>
</dbReference>
<dbReference type="Pfam" id="PF00027">
    <property type="entry name" value="cNMP_binding"/>
    <property type="match status" value="1"/>
</dbReference>
<evidence type="ECO:0000259" key="3">
    <source>
        <dbReference type="PROSITE" id="PS50042"/>
    </source>
</evidence>
<proteinExistence type="predicted"/>
<dbReference type="HOGENOM" id="CLU_255694_0_0_1"/>
<keyword evidence="2" id="KW-0812">Transmembrane</keyword>
<evidence type="ECO:0000313" key="5">
    <source>
        <dbReference type="Proteomes" id="UP000009168"/>
    </source>
</evidence>
<dbReference type="InterPro" id="IPR018490">
    <property type="entry name" value="cNMP-bd_dom_sf"/>
</dbReference>
<dbReference type="PROSITE" id="PS50042">
    <property type="entry name" value="CNMP_BINDING_3"/>
    <property type="match status" value="1"/>
</dbReference>
<dbReference type="PANTHER" id="PTHR45689:SF5">
    <property type="entry name" value="I[[H]] CHANNEL, ISOFORM E"/>
    <property type="match status" value="1"/>
</dbReference>
<dbReference type="EMBL" id="GG662704">
    <property type="protein sequence ID" value="EAR95327.2"/>
    <property type="molecule type" value="Genomic_DNA"/>
</dbReference>